<protein>
    <recommendedName>
        <fullName evidence="4">Neprosin activation peptide domain-containing protein</fullName>
    </recommendedName>
</protein>
<dbReference type="Proteomes" id="UP000027120">
    <property type="component" value="Unassembled WGS sequence"/>
</dbReference>
<dbReference type="AlphaFoldDB" id="A0A067F3K8"/>
<proteinExistence type="predicted"/>
<feature type="chain" id="PRO_5001640760" description="Neprosin activation peptide domain-containing protein" evidence="1">
    <location>
        <begin position="25"/>
        <end position="105"/>
    </location>
</feature>
<organism evidence="2 3">
    <name type="scientific">Citrus sinensis</name>
    <name type="common">Sweet orange</name>
    <name type="synonym">Citrus aurantium var. sinensis</name>
    <dbReference type="NCBI Taxonomy" id="2711"/>
    <lineage>
        <taxon>Eukaryota</taxon>
        <taxon>Viridiplantae</taxon>
        <taxon>Streptophyta</taxon>
        <taxon>Embryophyta</taxon>
        <taxon>Tracheophyta</taxon>
        <taxon>Spermatophyta</taxon>
        <taxon>Magnoliopsida</taxon>
        <taxon>eudicotyledons</taxon>
        <taxon>Gunneridae</taxon>
        <taxon>Pentapetalae</taxon>
        <taxon>rosids</taxon>
        <taxon>malvids</taxon>
        <taxon>Sapindales</taxon>
        <taxon>Rutaceae</taxon>
        <taxon>Aurantioideae</taxon>
        <taxon>Citrus</taxon>
    </lineage>
</organism>
<evidence type="ECO:0008006" key="4">
    <source>
        <dbReference type="Google" id="ProtNLM"/>
    </source>
</evidence>
<feature type="signal peptide" evidence="1">
    <location>
        <begin position="1"/>
        <end position="24"/>
    </location>
</feature>
<sequence length="105" mass="11939">MKSLHFIFLCMITISLYLFSKSTASSAASTFYPGRRTFTEVPISPPNHKNPRHRTQCEMQAIDAKTKQSTVKYAASTNDFDEIVYHIDYHGVTTHPTPTPRHPKP</sequence>
<accession>A0A067F3K8</accession>
<keyword evidence="1" id="KW-0732">Signal</keyword>
<gene>
    <name evidence="2" type="ORF">CISIN_1g034028mg</name>
</gene>
<evidence type="ECO:0000313" key="3">
    <source>
        <dbReference type="Proteomes" id="UP000027120"/>
    </source>
</evidence>
<keyword evidence="3" id="KW-1185">Reference proteome</keyword>
<dbReference type="EMBL" id="KK784922">
    <property type="protein sequence ID" value="KDO61979.1"/>
    <property type="molecule type" value="Genomic_DNA"/>
</dbReference>
<name>A0A067F3K8_CITSI</name>
<evidence type="ECO:0000256" key="1">
    <source>
        <dbReference type="SAM" id="SignalP"/>
    </source>
</evidence>
<evidence type="ECO:0000313" key="2">
    <source>
        <dbReference type="EMBL" id="KDO61979.1"/>
    </source>
</evidence>
<reference evidence="2 3" key="1">
    <citation type="submission" date="2014-04" db="EMBL/GenBank/DDBJ databases">
        <authorList>
            <consortium name="International Citrus Genome Consortium"/>
            <person name="Gmitter F."/>
            <person name="Chen C."/>
            <person name="Farmerie W."/>
            <person name="Harkins T."/>
            <person name="Desany B."/>
            <person name="Mohiuddin M."/>
            <person name="Kodira C."/>
            <person name="Borodovsky M."/>
            <person name="Lomsadze A."/>
            <person name="Burns P."/>
            <person name="Jenkins J."/>
            <person name="Prochnik S."/>
            <person name="Shu S."/>
            <person name="Chapman J."/>
            <person name="Pitluck S."/>
            <person name="Schmutz J."/>
            <person name="Rokhsar D."/>
        </authorList>
    </citation>
    <scope>NUCLEOTIDE SEQUENCE</scope>
</reference>